<proteinExistence type="predicted"/>
<reference evidence="1" key="1">
    <citation type="submission" date="2019-02" db="EMBL/GenBank/DDBJ databases">
        <authorList>
            <person name="Gruber-Vodicka R. H."/>
            <person name="Seah K. B. B."/>
        </authorList>
    </citation>
    <scope>NUCLEOTIDE SEQUENCE</scope>
    <source>
        <strain evidence="1">BECK_S127</strain>
    </source>
</reference>
<accession>A0A451BQH5</accession>
<protein>
    <submittedName>
        <fullName evidence="1">Uncharacterized protein</fullName>
    </submittedName>
</protein>
<name>A0A451BQH5_9GAMM</name>
<gene>
    <name evidence="1" type="ORF">BECKSD772D_GA0070982_11236</name>
</gene>
<dbReference type="EMBL" id="CAADHB010000123">
    <property type="protein sequence ID" value="VFK80524.1"/>
    <property type="molecule type" value="Genomic_DNA"/>
</dbReference>
<evidence type="ECO:0000313" key="1">
    <source>
        <dbReference type="EMBL" id="VFK80524.1"/>
    </source>
</evidence>
<organism evidence="1">
    <name type="scientific">Candidatus Kentrum sp. SD</name>
    <dbReference type="NCBI Taxonomy" id="2126332"/>
    <lineage>
        <taxon>Bacteria</taxon>
        <taxon>Pseudomonadati</taxon>
        <taxon>Pseudomonadota</taxon>
        <taxon>Gammaproteobacteria</taxon>
        <taxon>Candidatus Kentrum</taxon>
    </lineage>
</organism>
<dbReference type="AlphaFoldDB" id="A0A451BQH5"/>
<sequence>MGNEILAVEVNTGFPWQAAMDTVNHNRVAGCEDPGSDYDSLC</sequence>